<comment type="caution">
    <text evidence="2">The sequence shown here is derived from an EMBL/GenBank/DDBJ whole genome shotgun (WGS) entry which is preliminary data.</text>
</comment>
<protein>
    <submittedName>
        <fullName evidence="2">Transmembrane protein 26</fullName>
    </submittedName>
</protein>
<accession>A0A7J8GHX7</accession>
<dbReference type="PANTHER" id="PTHR22168">
    <property type="entry name" value="TMEM26 PROTEIN"/>
    <property type="match status" value="1"/>
</dbReference>
<keyword evidence="1" id="KW-1133">Transmembrane helix</keyword>
<dbReference type="AlphaFoldDB" id="A0A7J8GHX7"/>
<evidence type="ECO:0000256" key="1">
    <source>
        <dbReference type="SAM" id="Phobius"/>
    </source>
</evidence>
<keyword evidence="1 2" id="KW-0812">Transmembrane</keyword>
<organism evidence="2 3">
    <name type="scientific">Rousettus aegyptiacus</name>
    <name type="common">Egyptian fruit bat</name>
    <name type="synonym">Pteropus aegyptiacus</name>
    <dbReference type="NCBI Taxonomy" id="9407"/>
    <lineage>
        <taxon>Eukaryota</taxon>
        <taxon>Metazoa</taxon>
        <taxon>Chordata</taxon>
        <taxon>Craniata</taxon>
        <taxon>Vertebrata</taxon>
        <taxon>Euteleostomi</taxon>
        <taxon>Mammalia</taxon>
        <taxon>Eutheria</taxon>
        <taxon>Laurasiatheria</taxon>
        <taxon>Chiroptera</taxon>
        <taxon>Yinpterochiroptera</taxon>
        <taxon>Pteropodoidea</taxon>
        <taxon>Pteropodidae</taxon>
        <taxon>Rousettinae</taxon>
        <taxon>Rousettus</taxon>
    </lineage>
</organism>
<evidence type="ECO:0000313" key="2">
    <source>
        <dbReference type="EMBL" id="KAF6459421.1"/>
    </source>
</evidence>
<reference evidence="2 3" key="1">
    <citation type="journal article" date="2020" name="Nature">
        <title>Six reference-quality genomes reveal evolution of bat adaptations.</title>
        <authorList>
            <person name="Jebb D."/>
            <person name="Huang Z."/>
            <person name="Pippel M."/>
            <person name="Hughes G.M."/>
            <person name="Lavrichenko K."/>
            <person name="Devanna P."/>
            <person name="Winkler S."/>
            <person name="Jermiin L.S."/>
            <person name="Skirmuntt E.C."/>
            <person name="Katzourakis A."/>
            <person name="Burkitt-Gray L."/>
            <person name="Ray D.A."/>
            <person name="Sullivan K.A.M."/>
            <person name="Roscito J.G."/>
            <person name="Kirilenko B.M."/>
            <person name="Davalos L.M."/>
            <person name="Corthals A.P."/>
            <person name="Power M.L."/>
            <person name="Jones G."/>
            <person name="Ransome R.D."/>
            <person name="Dechmann D.K.N."/>
            <person name="Locatelli A.G."/>
            <person name="Puechmaille S.J."/>
            <person name="Fedrigo O."/>
            <person name="Jarvis E.D."/>
            <person name="Hiller M."/>
            <person name="Vernes S.C."/>
            <person name="Myers E.W."/>
            <person name="Teeling E.C."/>
        </authorList>
    </citation>
    <scope>NUCLEOTIDE SEQUENCE [LARGE SCALE GENOMIC DNA]</scope>
    <source>
        <strain evidence="2">MRouAeg1</strain>
        <tissue evidence="2">Muscle</tissue>
    </source>
</reference>
<feature type="transmembrane region" description="Helical" evidence="1">
    <location>
        <begin position="7"/>
        <end position="28"/>
    </location>
</feature>
<dbReference type="PANTHER" id="PTHR22168:SF3">
    <property type="entry name" value="TRANSMEMBRANE PROTEIN 26"/>
    <property type="match status" value="1"/>
</dbReference>
<feature type="transmembrane region" description="Helical" evidence="1">
    <location>
        <begin position="34"/>
        <end position="52"/>
    </location>
</feature>
<keyword evidence="3" id="KW-1185">Reference proteome</keyword>
<sequence length="264" mass="30101">MEGLILFNALATRLFFVLHSLVGVWRVTEVKKEPTYWLLALLNILLFLETALTLKFKRGRGYKWFSPAIFLYLISTVPSLWLLEVHHGTQYCTQSEEMLQNISSKEDFNQTLMSGEQTSGGDEFIKTAQNFVNNLSTVCEKVWTLGLHQTFLLMLIIGRWLLPIGGGITRDQLSELLLMFVGTAADILEFTSETLEEQNVRNNPALVYAILSIWTWSMLQFPLDLAAPGIPSKVVSHPGTNQIRPYLASEIRYVQKTNDFEEHQ</sequence>
<dbReference type="InterPro" id="IPR019169">
    <property type="entry name" value="Transmembrane_26"/>
</dbReference>
<dbReference type="Pfam" id="PF09772">
    <property type="entry name" value="Tmem26"/>
    <property type="match status" value="1"/>
</dbReference>
<dbReference type="Proteomes" id="UP000593571">
    <property type="component" value="Unassembled WGS sequence"/>
</dbReference>
<feature type="transmembrane region" description="Helical" evidence="1">
    <location>
        <begin position="64"/>
        <end position="83"/>
    </location>
</feature>
<evidence type="ECO:0000313" key="3">
    <source>
        <dbReference type="Proteomes" id="UP000593571"/>
    </source>
</evidence>
<name>A0A7J8GHX7_ROUAE</name>
<dbReference type="EMBL" id="JACASE010000006">
    <property type="protein sequence ID" value="KAF6459421.1"/>
    <property type="molecule type" value="Genomic_DNA"/>
</dbReference>
<proteinExistence type="predicted"/>
<gene>
    <name evidence="2" type="ORF">HJG63_019506</name>
</gene>
<keyword evidence="1" id="KW-0472">Membrane</keyword>